<gene>
    <name evidence="1" type="ORF">CSSPJE1EN1_LOCUS9597</name>
</gene>
<name>A0ABP0WCA6_9BRYO</name>
<protein>
    <submittedName>
        <fullName evidence="1">Uncharacterized protein</fullName>
    </submittedName>
</protein>
<organism evidence="1 2">
    <name type="scientific">Sphagnum jensenii</name>
    <dbReference type="NCBI Taxonomy" id="128206"/>
    <lineage>
        <taxon>Eukaryota</taxon>
        <taxon>Viridiplantae</taxon>
        <taxon>Streptophyta</taxon>
        <taxon>Embryophyta</taxon>
        <taxon>Bryophyta</taxon>
        <taxon>Sphagnophytina</taxon>
        <taxon>Sphagnopsida</taxon>
        <taxon>Sphagnales</taxon>
        <taxon>Sphagnaceae</taxon>
        <taxon>Sphagnum</taxon>
    </lineage>
</organism>
<evidence type="ECO:0000313" key="2">
    <source>
        <dbReference type="Proteomes" id="UP001497444"/>
    </source>
</evidence>
<sequence>MANSVYNILPVDNPLADHAALLFLEFIFDAADQLTQEPESELLIYVGKKKRGSESKSPLDVELLFTYSSSSSSAENSLVGAR</sequence>
<dbReference type="Proteomes" id="UP001497444">
    <property type="component" value="Chromosome 16"/>
</dbReference>
<dbReference type="EMBL" id="OZ020111">
    <property type="protein sequence ID" value="CAK9264119.1"/>
    <property type="molecule type" value="Genomic_DNA"/>
</dbReference>
<accession>A0ABP0WCA6</accession>
<proteinExistence type="predicted"/>
<evidence type="ECO:0000313" key="1">
    <source>
        <dbReference type="EMBL" id="CAK9264119.1"/>
    </source>
</evidence>
<keyword evidence="2" id="KW-1185">Reference proteome</keyword>
<reference evidence="1" key="1">
    <citation type="submission" date="2024-02" db="EMBL/GenBank/DDBJ databases">
        <authorList>
            <consortium name="ELIXIR-Norway"/>
            <consortium name="Elixir Norway"/>
        </authorList>
    </citation>
    <scope>NUCLEOTIDE SEQUENCE</scope>
</reference>